<evidence type="ECO:0000313" key="5">
    <source>
        <dbReference type="EMBL" id="NEE01549.1"/>
    </source>
</evidence>
<dbReference type="InterPro" id="IPR006059">
    <property type="entry name" value="SBP"/>
</dbReference>
<dbReference type="EMBL" id="JAAGOA010000010">
    <property type="protein sequence ID" value="NEE01549.1"/>
    <property type="molecule type" value="Genomic_DNA"/>
</dbReference>
<evidence type="ECO:0000256" key="4">
    <source>
        <dbReference type="SAM" id="SignalP"/>
    </source>
</evidence>
<dbReference type="AlphaFoldDB" id="A0A6L9S906"/>
<feature type="chain" id="PRO_5027119165" evidence="4">
    <location>
        <begin position="21"/>
        <end position="413"/>
    </location>
</feature>
<dbReference type="PANTHER" id="PTHR30061:SF50">
    <property type="entry name" value="MALTOSE_MALTODEXTRIN-BINDING PERIPLASMIC PROTEIN"/>
    <property type="match status" value="1"/>
</dbReference>
<sequence length="413" mass="44243">MSRSARTVAAACTLPALTFAACGSDGGDELSAEDEQTLTVWAMGEEGKRLQDVADEFNQEYPSIQIDVTPVGWDQAHQKLVAAAAGGELPDMAQMGSTMMGEFIELGVLEPVDTSTFDQDDFFPAAWENNVVDGEVYGVPWYVDTRVLYYRTDLADEAGATHPPATWEELKELAIAYQENGSRFGISLPAGGEGAWQSLLPFLYSAGGTLVDDEGDPAFDSPEATKALEEYASYFSEGLTSTSVQPGQTVEQDFGSGDAPMFISGPWMVNNISEALPELEGKWAAVPLPADDAGSVSWVGGASLVTFTESRHKAAAQEFISFLTSPEKQADWYEISKSLPANMAAWEEEPLAGDPQLHVFEEQLATAGDVPAMPQWNEFAHEVDVAIERMANGGADAAQTAGELQAATEPLAE</sequence>
<accession>A0A6L9S906</accession>
<dbReference type="Pfam" id="PF13416">
    <property type="entry name" value="SBP_bac_8"/>
    <property type="match status" value="1"/>
</dbReference>
<dbReference type="SUPFAM" id="SSF53850">
    <property type="entry name" value="Periplasmic binding protein-like II"/>
    <property type="match status" value="1"/>
</dbReference>
<dbReference type="Gene3D" id="3.40.190.10">
    <property type="entry name" value="Periplasmic binding protein-like II"/>
    <property type="match status" value="2"/>
</dbReference>
<evidence type="ECO:0000313" key="6">
    <source>
        <dbReference type="Proteomes" id="UP000475214"/>
    </source>
</evidence>
<dbReference type="GO" id="GO:0055052">
    <property type="term" value="C:ATP-binding cassette (ABC) transporter complex, substrate-binding subunit-containing"/>
    <property type="evidence" value="ECO:0007669"/>
    <property type="project" value="TreeGrafter"/>
</dbReference>
<comment type="caution">
    <text evidence="5">The sequence shown here is derived from an EMBL/GenBank/DDBJ whole genome shotgun (WGS) entry which is preliminary data.</text>
</comment>
<comment type="similarity">
    <text evidence="1">Belongs to the bacterial solute-binding protein 1 family.</text>
</comment>
<dbReference type="RefSeq" id="WP_163739317.1">
    <property type="nucleotide sequence ID" value="NZ_JAAGOA010000010.1"/>
</dbReference>
<dbReference type="Proteomes" id="UP000475214">
    <property type="component" value="Unassembled WGS sequence"/>
</dbReference>
<feature type="signal peptide" evidence="4">
    <location>
        <begin position="1"/>
        <end position="20"/>
    </location>
</feature>
<protein>
    <submittedName>
        <fullName evidence="5">Sugar ABC transporter substrate-binding protein</fullName>
    </submittedName>
</protein>
<evidence type="ECO:0000256" key="3">
    <source>
        <dbReference type="ARBA" id="ARBA00022729"/>
    </source>
</evidence>
<keyword evidence="6" id="KW-1185">Reference proteome</keyword>
<dbReference type="GO" id="GO:0042956">
    <property type="term" value="P:maltodextrin transmembrane transport"/>
    <property type="evidence" value="ECO:0007669"/>
    <property type="project" value="TreeGrafter"/>
</dbReference>
<dbReference type="PROSITE" id="PS51257">
    <property type="entry name" value="PROKAR_LIPOPROTEIN"/>
    <property type="match status" value="1"/>
</dbReference>
<gene>
    <name evidence="5" type="ORF">G1H10_15360</name>
</gene>
<dbReference type="GO" id="GO:1901982">
    <property type="term" value="F:maltose binding"/>
    <property type="evidence" value="ECO:0007669"/>
    <property type="project" value="TreeGrafter"/>
</dbReference>
<organism evidence="5 6">
    <name type="scientific">Phytoactinopolyspora halotolerans</name>
    <dbReference type="NCBI Taxonomy" id="1981512"/>
    <lineage>
        <taxon>Bacteria</taxon>
        <taxon>Bacillati</taxon>
        <taxon>Actinomycetota</taxon>
        <taxon>Actinomycetes</taxon>
        <taxon>Jiangellales</taxon>
        <taxon>Jiangellaceae</taxon>
        <taxon>Phytoactinopolyspora</taxon>
    </lineage>
</organism>
<dbReference type="GO" id="GO:0015768">
    <property type="term" value="P:maltose transport"/>
    <property type="evidence" value="ECO:0007669"/>
    <property type="project" value="TreeGrafter"/>
</dbReference>
<dbReference type="CDD" id="cd14747">
    <property type="entry name" value="PBP2_MalE"/>
    <property type="match status" value="1"/>
</dbReference>
<keyword evidence="3 4" id="KW-0732">Signal</keyword>
<keyword evidence="2" id="KW-0813">Transport</keyword>
<evidence type="ECO:0000256" key="1">
    <source>
        <dbReference type="ARBA" id="ARBA00008520"/>
    </source>
</evidence>
<proteinExistence type="inferred from homology"/>
<name>A0A6L9S906_9ACTN</name>
<evidence type="ECO:0000256" key="2">
    <source>
        <dbReference type="ARBA" id="ARBA00022448"/>
    </source>
</evidence>
<dbReference type="PANTHER" id="PTHR30061">
    <property type="entry name" value="MALTOSE-BINDING PERIPLASMIC PROTEIN"/>
    <property type="match status" value="1"/>
</dbReference>
<reference evidence="5 6" key="1">
    <citation type="submission" date="2020-02" db="EMBL/GenBank/DDBJ databases">
        <authorList>
            <person name="Li X.-J."/>
            <person name="Han X.-M."/>
        </authorList>
    </citation>
    <scope>NUCLEOTIDE SEQUENCE [LARGE SCALE GENOMIC DNA]</scope>
    <source>
        <strain evidence="5 6">CCTCC AB 2017055</strain>
    </source>
</reference>